<evidence type="ECO:0000313" key="3">
    <source>
        <dbReference type="EMBL" id="PXW94965.1"/>
    </source>
</evidence>
<gene>
    <name evidence="3" type="ORF">C7444_11148</name>
</gene>
<evidence type="ECO:0000313" key="4">
    <source>
        <dbReference type="Proteomes" id="UP000247811"/>
    </source>
</evidence>
<feature type="transmembrane region" description="Helical" evidence="1">
    <location>
        <begin position="57"/>
        <end position="76"/>
    </location>
</feature>
<keyword evidence="1" id="KW-1133">Transmembrane helix</keyword>
<organism evidence="3 4">
    <name type="scientific">Sphaerotilus hippei</name>
    <dbReference type="NCBI Taxonomy" id="744406"/>
    <lineage>
        <taxon>Bacteria</taxon>
        <taxon>Pseudomonadati</taxon>
        <taxon>Pseudomonadota</taxon>
        <taxon>Betaproteobacteria</taxon>
        <taxon>Burkholderiales</taxon>
        <taxon>Sphaerotilaceae</taxon>
        <taxon>Sphaerotilus</taxon>
    </lineage>
</organism>
<dbReference type="EMBL" id="QJJS01000011">
    <property type="protein sequence ID" value="PXW94965.1"/>
    <property type="molecule type" value="Genomic_DNA"/>
</dbReference>
<sequence length="329" mass="36009">MLVVLGHAVDGSRLHDLIYSFHMPLFFFAAGCVFPGERSGAGFRALFRQRIQVHVRYYVWFSLIGIAYFMLVKHLGPDRRALDELLVNRSISLLTASASFSWPGLAPEVTVWPVALWFFPALVWCLSAWALVLRCRVPVLAGMALGVWSIGWWVLEAGGLPWSLDAAALAFPFVVVGGIFQRGALLVPPPSQAVRAVALAVLCSGLALIWHLSAALLPFTPRALELLRLFGFAAVVMPLAVLLAGMRWAPWSARIVHTLSRSALLVFPFHIIVFSIVDNLVRRLHGLEHGLAYGEPAGVVLRVGVSFLVLVPAHALWFGRRAARCAPAA</sequence>
<dbReference type="GO" id="GO:0016747">
    <property type="term" value="F:acyltransferase activity, transferring groups other than amino-acyl groups"/>
    <property type="evidence" value="ECO:0007669"/>
    <property type="project" value="InterPro"/>
</dbReference>
<keyword evidence="4" id="KW-1185">Reference proteome</keyword>
<keyword evidence="3" id="KW-0808">Transferase</keyword>
<evidence type="ECO:0000256" key="1">
    <source>
        <dbReference type="SAM" id="Phobius"/>
    </source>
</evidence>
<proteinExistence type="predicted"/>
<feature type="transmembrane region" description="Helical" evidence="1">
    <location>
        <begin position="17"/>
        <end position="36"/>
    </location>
</feature>
<dbReference type="PANTHER" id="PTHR37312:SF1">
    <property type="entry name" value="MEMBRANE-BOUND ACYLTRANSFERASE YKRP-RELATED"/>
    <property type="match status" value="1"/>
</dbReference>
<feature type="transmembrane region" description="Helical" evidence="1">
    <location>
        <begin position="167"/>
        <end position="185"/>
    </location>
</feature>
<feature type="transmembrane region" description="Helical" evidence="1">
    <location>
        <begin position="297"/>
        <end position="318"/>
    </location>
</feature>
<dbReference type="Proteomes" id="UP000247811">
    <property type="component" value="Unassembled WGS sequence"/>
</dbReference>
<evidence type="ECO:0000259" key="2">
    <source>
        <dbReference type="Pfam" id="PF01757"/>
    </source>
</evidence>
<keyword evidence="1" id="KW-0812">Transmembrane</keyword>
<reference evidence="3 4" key="1">
    <citation type="submission" date="2018-05" db="EMBL/GenBank/DDBJ databases">
        <title>Genomic Encyclopedia of Type Strains, Phase IV (KMG-IV): sequencing the most valuable type-strain genomes for metagenomic binning, comparative biology and taxonomic classification.</title>
        <authorList>
            <person name="Goeker M."/>
        </authorList>
    </citation>
    <scope>NUCLEOTIDE SEQUENCE [LARGE SCALE GENOMIC DNA]</scope>
    <source>
        <strain evidence="3 4">DSM 566</strain>
    </source>
</reference>
<dbReference type="PANTHER" id="PTHR37312">
    <property type="entry name" value="MEMBRANE-BOUND ACYLTRANSFERASE YKRP-RELATED"/>
    <property type="match status" value="1"/>
</dbReference>
<accession>A0A318H0V7</accession>
<feature type="transmembrane region" description="Helical" evidence="1">
    <location>
        <begin position="258"/>
        <end position="277"/>
    </location>
</feature>
<feature type="transmembrane region" description="Helical" evidence="1">
    <location>
        <begin position="139"/>
        <end position="155"/>
    </location>
</feature>
<dbReference type="InterPro" id="IPR002656">
    <property type="entry name" value="Acyl_transf_3_dom"/>
</dbReference>
<feature type="transmembrane region" description="Helical" evidence="1">
    <location>
        <begin position="111"/>
        <end position="132"/>
    </location>
</feature>
<protein>
    <submittedName>
        <fullName evidence="3">Fucose 4-O-acetylase-like acetyltransferase</fullName>
    </submittedName>
</protein>
<name>A0A318H0V7_9BURK</name>
<comment type="caution">
    <text evidence="3">The sequence shown here is derived from an EMBL/GenBank/DDBJ whole genome shotgun (WGS) entry which is preliminary data.</text>
</comment>
<feature type="transmembrane region" description="Helical" evidence="1">
    <location>
        <begin position="226"/>
        <end position="246"/>
    </location>
</feature>
<dbReference type="InterPro" id="IPR052734">
    <property type="entry name" value="Nod_factor_acetyltransferase"/>
</dbReference>
<dbReference type="AlphaFoldDB" id="A0A318H0V7"/>
<dbReference type="Pfam" id="PF01757">
    <property type="entry name" value="Acyl_transf_3"/>
    <property type="match status" value="1"/>
</dbReference>
<keyword evidence="1" id="KW-0472">Membrane</keyword>
<feature type="transmembrane region" description="Helical" evidence="1">
    <location>
        <begin position="197"/>
        <end position="220"/>
    </location>
</feature>
<feature type="domain" description="Acyltransferase 3" evidence="2">
    <location>
        <begin position="2"/>
        <end position="308"/>
    </location>
</feature>